<sequence>MRKTAKRLFGALEQVKHRGGNARKMTPSRSQVPSAIKAPGPLLRIKRRKPFSQTSIWGKESQTDGHRLGSFGENQHGVTDGAAHLKNVMGLSGSFQHCESTGFFIGVHKGLLQRRCSQKRLPRFQDLFQNILMLSYPIHTLQ</sequence>
<proteinExistence type="predicted"/>
<protein>
    <submittedName>
        <fullName evidence="1">Uncharacterized protein</fullName>
    </submittedName>
</protein>
<keyword evidence="2" id="KW-1185">Reference proteome</keyword>
<organism evidence="1 2">
    <name type="scientific">Chionoecetes opilio</name>
    <name type="common">Atlantic snow crab</name>
    <name type="synonym">Cancer opilio</name>
    <dbReference type="NCBI Taxonomy" id="41210"/>
    <lineage>
        <taxon>Eukaryota</taxon>
        <taxon>Metazoa</taxon>
        <taxon>Ecdysozoa</taxon>
        <taxon>Arthropoda</taxon>
        <taxon>Crustacea</taxon>
        <taxon>Multicrustacea</taxon>
        <taxon>Malacostraca</taxon>
        <taxon>Eumalacostraca</taxon>
        <taxon>Eucarida</taxon>
        <taxon>Decapoda</taxon>
        <taxon>Pleocyemata</taxon>
        <taxon>Brachyura</taxon>
        <taxon>Eubrachyura</taxon>
        <taxon>Majoidea</taxon>
        <taxon>Majidae</taxon>
        <taxon>Chionoecetes</taxon>
    </lineage>
</organism>
<comment type="caution">
    <text evidence="1">The sequence shown here is derived from an EMBL/GenBank/DDBJ whole genome shotgun (WGS) entry which is preliminary data.</text>
</comment>
<dbReference type="EMBL" id="JACEEZ010022875">
    <property type="protein sequence ID" value="KAG0711923.1"/>
    <property type="molecule type" value="Genomic_DNA"/>
</dbReference>
<accession>A0A8J4XQF8</accession>
<gene>
    <name evidence="1" type="ORF">GWK47_019520</name>
</gene>
<name>A0A8J4XQF8_CHIOP</name>
<dbReference type="Proteomes" id="UP000770661">
    <property type="component" value="Unassembled WGS sequence"/>
</dbReference>
<reference evidence="1" key="1">
    <citation type="submission" date="2020-07" db="EMBL/GenBank/DDBJ databases">
        <title>The High-quality genome of the commercially important snow crab, Chionoecetes opilio.</title>
        <authorList>
            <person name="Jeong J.-H."/>
            <person name="Ryu S."/>
        </authorList>
    </citation>
    <scope>NUCLEOTIDE SEQUENCE</scope>
    <source>
        <strain evidence="1">MADBK_172401_WGS</strain>
        <tissue evidence="1">Digestive gland</tissue>
    </source>
</reference>
<evidence type="ECO:0000313" key="1">
    <source>
        <dbReference type="EMBL" id="KAG0711923.1"/>
    </source>
</evidence>
<evidence type="ECO:0000313" key="2">
    <source>
        <dbReference type="Proteomes" id="UP000770661"/>
    </source>
</evidence>
<dbReference type="AlphaFoldDB" id="A0A8J4XQF8"/>